<comment type="caution">
    <text evidence="1">The sequence shown here is derived from an EMBL/GenBank/DDBJ whole genome shotgun (WGS) entry which is preliminary data.</text>
</comment>
<accession>A0A0B0M951</accession>
<reference evidence="2" key="1">
    <citation type="submission" date="2014-09" db="EMBL/GenBank/DDBJ databases">
        <authorList>
            <person name="Mudge J."/>
            <person name="Ramaraj T."/>
            <person name="Lindquist I.E."/>
            <person name="Bharti A.K."/>
            <person name="Sundararajan A."/>
            <person name="Cameron C.T."/>
            <person name="Woodward J.E."/>
            <person name="May G.D."/>
            <person name="Brubaker C."/>
            <person name="Broadhvest J."/>
            <person name="Wilkins T.A."/>
        </authorList>
    </citation>
    <scope>NUCLEOTIDE SEQUENCE</scope>
    <source>
        <strain evidence="2">cv. AKA8401</strain>
    </source>
</reference>
<proteinExistence type="predicted"/>
<evidence type="ECO:0000313" key="2">
    <source>
        <dbReference type="Proteomes" id="UP000032142"/>
    </source>
</evidence>
<evidence type="ECO:0000313" key="1">
    <source>
        <dbReference type="EMBL" id="KHF98637.1"/>
    </source>
</evidence>
<name>A0A0B0M951_GOSAR</name>
<organism evidence="1 2">
    <name type="scientific">Gossypium arboreum</name>
    <name type="common">Tree cotton</name>
    <name type="synonym">Gossypium nanking</name>
    <dbReference type="NCBI Taxonomy" id="29729"/>
    <lineage>
        <taxon>Eukaryota</taxon>
        <taxon>Viridiplantae</taxon>
        <taxon>Streptophyta</taxon>
        <taxon>Embryophyta</taxon>
        <taxon>Tracheophyta</taxon>
        <taxon>Spermatophyta</taxon>
        <taxon>Magnoliopsida</taxon>
        <taxon>eudicotyledons</taxon>
        <taxon>Gunneridae</taxon>
        <taxon>Pentapetalae</taxon>
        <taxon>rosids</taxon>
        <taxon>malvids</taxon>
        <taxon>Malvales</taxon>
        <taxon>Malvaceae</taxon>
        <taxon>Malvoideae</taxon>
        <taxon>Gossypium</taxon>
    </lineage>
</organism>
<dbReference type="EMBL" id="JRRC01046574">
    <property type="protein sequence ID" value="KHF98637.1"/>
    <property type="molecule type" value="Genomic_DNA"/>
</dbReference>
<sequence>MLRYFQFFILIFVLSKINSYCER</sequence>
<gene>
    <name evidence="1" type="ORF">F383_37839</name>
</gene>
<protein>
    <submittedName>
        <fullName evidence="1">Uncharacterized protein</fullName>
    </submittedName>
</protein>
<keyword evidence="2" id="KW-1185">Reference proteome</keyword>
<dbReference type="AlphaFoldDB" id="A0A0B0M951"/>
<dbReference type="Proteomes" id="UP000032142">
    <property type="component" value="Unassembled WGS sequence"/>
</dbReference>